<keyword evidence="1" id="KW-0175">Coiled coil</keyword>
<feature type="domain" description="WWC1-like helical hairpin" evidence="2">
    <location>
        <begin position="105"/>
        <end position="160"/>
    </location>
</feature>
<proteinExistence type="predicted"/>
<organism evidence="3 4">
    <name type="scientific">Timema podura</name>
    <name type="common">Walking stick</name>
    <dbReference type="NCBI Taxonomy" id="61482"/>
    <lineage>
        <taxon>Eukaryota</taxon>
        <taxon>Metazoa</taxon>
        <taxon>Ecdysozoa</taxon>
        <taxon>Arthropoda</taxon>
        <taxon>Hexapoda</taxon>
        <taxon>Insecta</taxon>
        <taxon>Pterygota</taxon>
        <taxon>Neoptera</taxon>
        <taxon>Polyneoptera</taxon>
        <taxon>Phasmatodea</taxon>
        <taxon>Timematodea</taxon>
        <taxon>Timematoidea</taxon>
        <taxon>Timematidae</taxon>
        <taxon>Timema</taxon>
    </lineage>
</organism>
<dbReference type="EMBL" id="CAJPIN010043570">
    <property type="protein sequence ID" value="CAG2065490.1"/>
    <property type="molecule type" value="Genomic_DNA"/>
</dbReference>
<evidence type="ECO:0000313" key="4">
    <source>
        <dbReference type="Proteomes" id="UP001153148"/>
    </source>
</evidence>
<evidence type="ECO:0000256" key="1">
    <source>
        <dbReference type="SAM" id="Coils"/>
    </source>
</evidence>
<name>A0ABN7PEI7_TIMPD</name>
<comment type="caution">
    <text evidence="3">The sequence shown here is derived from an EMBL/GenBank/DDBJ whole genome shotgun (WGS) entry which is preliminary data.</text>
</comment>
<accession>A0ABN7PEI7</accession>
<dbReference type="Pfam" id="PF25802">
    <property type="entry name" value="WWC1"/>
    <property type="match status" value="1"/>
</dbReference>
<protein>
    <recommendedName>
        <fullName evidence="2">WWC1-like helical hairpin domain-containing protein</fullName>
    </recommendedName>
</protein>
<reference evidence="3" key="1">
    <citation type="submission" date="2021-03" db="EMBL/GenBank/DDBJ databases">
        <authorList>
            <person name="Tran Van P."/>
        </authorList>
    </citation>
    <scope>NUCLEOTIDE SEQUENCE</scope>
</reference>
<evidence type="ECO:0000313" key="3">
    <source>
        <dbReference type="EMBL" id="CAG2065490.1"/>
    </source>
</evidence>
<sequence>MHCTQRGVDTLASVEQKLSAHEGGCYNITEAQAIMVELRSIQKSLSSGEKEKAELMQSLAKLKDDLTRLQLCESSPDISTLSLPQEKLSTASQTDLSGELMPIGTRLAEMARMRLLYDEARKKIQLIQQQLADLEEKVVPGQAESDQDRLLLFQEKEQLLLSYVSLVPVCYCSKRRNSYS</sequence>
<dbReference type="InterPro" id="IPR057747">
    <property type="entry name" value="WWC1_hairpin"/>
</dbReference>
<keyword evidence="4" id="KW-1185">Reference proteome</keyword>
<evidence type="ECO:0000259" key="2">
    <source>
        <dbReference type="Pfam" id="PF25802"/>
    </source>
</evidence>
<dbReference type="Proteomes" id="UP001153148">
    <property type="component" value="Unassembled WGS sequence"/>
</dbReference>
<feature type="coiled-coil region" evidence="1">
    <location>
        <begin position="110"/>
        <end position="137"/>
    </location>
</feature>
<gene>
    <name evidence="3" type="ORF">TPAB3V08_LOCUS12434</name>
</gene>